<dbReference type="SUPFAM" id="SSF51735">
    <property type="entry name" value="NAD(P)-binding Rossmann-fold domains"/>
    <property type="match status" value="1"/>
</dbReference>
<dbReference type="PANTHER" id="PTHR44169">
    <property type="entry name" value="NADPH-DEPENDENT 1-ACYLDIHYDROXYACETONE PHOSPHATE REDUCTASE"/>
    <property type="match status" value="1"/>
</dbReference>
<dbReference type="GeneID" id="54783274"/>
<dbReference type="OrthoDB" id="2102561at2759"/>
<name>A0A642UGN3_DIURU</name>
<organism evidence="3 4">
    <name type="scientific">Diutina rugosa</name>
    <name type="common">Yeast</name>
    <name type="synonym">Candida rugosa</name>
    <dbReference type="NCBI Taxonomy" id="5481"/>
    <lineage>
        <taxon>Eukaryota</taxon>
        <taxon>Fungi</taxon>
        <taxon>Dikarya</taxon>
        <taxon>Ascomycota</taxon>
        <taxon>Saccharomycotina</taxon>
        <taxon>Pichiomycetes</taxon>
        <taxon>Debaryomycetaceae</taxon>
        <taxon>Diutina</taxon>
    </lineage>
</organism>
<comment type="similarity">
    <text evidence="1">Belongs to the short-chain dehydrogenases/reductases (SDR) family.</text>
</comment>
<dbReference type="PANTHER" id="PTHR44169:SF6">
    <property type="entry name" value="NADPH-DEPENDENT 1-ACYLDIHYDROXYACETONE PHOSPHATE REDUCTASE"/>
    <property type="match status" value="1"/>
</dbReference>
<dbReference type="GO" id="GO:0006654">
    <property type="term" value="P:phosphatidic acid biosynthetic process"/>
    <property type="evidence" value="ECO:0007669"/>
    <property type="project" value="TreeGrafter"/>
</dbReference>
<sequence>MTKFALIVGATGGIGQALARQFRGKGYSVVCFAPHRFASELDEMKSTLGVIPYCMDITSIDDIRRARQFIKDTTGGRLDTLYVNSGVAYAHPAVEYDDARMEQVFRVNLLGPIHVCKYLAKYVVATKGTIVFTTSIAACVPLAWTAVYGSSKAGLDSYARYLHHELSPFGVSVYSVITGGVDTAIAAHAHEDSPSFDTELYRVPEMAQSVMAASQMTKNATNPDDYAKVVVPVVSAHSPKFHVYAGQSGWLMGWLSRYLPESWVSWVIARKYKQDAVFVSAKAKAAAEARAEARDQQKPVKHD</sequence>
<dbReference type="OMA" id="FAWRTIW"/>
<comment type="caution">
    <text evidence="3">The sequence shown here is derived from an EMBL/GenBank/DDBJ whole genome shotgun (WGS) entry which is preliminary data.</text>
</comment>
<dbReference type="GO" id="GO:0005811">
    <property type="term" value="C:lipid droplet"/>
    <property type="evidence" value="ECO:0007669"/>
    <property type="project" value="TreeGrafter"/>
</dbReference>
<dbReference type="Gene3D" id="3.40.50.720">
    <property type="entry name" value="NAD(P)-binding Rossmann-like Domain"/>
    <property type="match status" value="1"/>
</dbReference>
<dbReference type="InterPro" id="IPR036291">
    <property type="entry name" value="NAD(P)-bd_dom_sf"/>
</dbReference>
<proteinExistence type="inferred from homology"/>
<gene>
    <name evidence="3" type="ORF">DIURU_004623</name>
</gene>
<evidence type="ECO:0000313" key="3">
    <source>
        <dbReference type="EMBL" id="KAA8898603.1"/>
    </source>
</evidence>
<protein>
    <submittedName>
        <fullName evidence="3">Uncharacterized protein</fullName>
    </submittedName>
</protein>
<dbReference type="PRINTS" id="PR00081">
    <property type="entry name" value="GDHRDH"/>
</dbReference>
<evidence type="ECO:0000256" key="2">
    <source>
        <dbReference type="ARBA" id="ARBA00023002"/>
    </source>
</evidence>
<keyword evidence="2" id="KW-0560">Oxidoreductase</keyword>
<dbReference type="RefSeq" id="XP_034010587.1">
    <property type="nucleotide sequence ID" value="XM_034157517.1"/>
</dbReference>
<dbReference type="GO" id="GO:0005783">
    <property type="term" value="C:endoplasmic reticulum"/>
    <property type="evidence" value="ECO:0007669"/>
    <property type="project" value="TreeGrafter"/>
</dbReference>
<evidence type="ECO:0000313" key="4">
    <source>
        <dbReference type="Proteomes" id="UP000449547"/>
    </source>
</evidence>
<dbReference type="InterPro" id="IPR002347">
    <property type="entry name" value="SDR_fam"/>
</dbReference>
<keyword evidence="4" id="KW-1185">Reference proteome</keyword>
<reference evidence="3 4" key="1">
    <citation type="submission" date="2019-07" db="EMBL/GenBank/DDBJ databases">
        <title>Genome assembly of two rare yeast pathogens: Diutina rugosa and Trichomonascus ciferrii.</title>
        <authorList>
            <person name="Mixao V."/>
            <person name="Saus E."/>
            <person name="Hansen A."/>
            <person name="Lass-Flor C."/>
            <person name="Gabaldon T."/>
        </authorList>
    </citation>
    <scope>NUCLEOTIDE SEQUENCE [LARGE SCALE GENOMIC DNA]</scope>
    <source>
        <strain evidence="3 4">CBS 613</strain>
    </source>
</reference>
<dbReference type="EMBL" id="SWFT01000139">
    <property type="protein sequence ID" value="KAA8898603.1"/>
    <property type="molecule type" value="Genomic_DNA"/>
</dbReference>
<dbReference type="GO" id="GO:0019433">
    <property type="term" value="P:triglyceride catabolic process"/>
    <property type="evidence" value="ECO:0007669"/>
    <property type="project" value="TreeGrafter"/>
</dbReference>
<evidence type="ECO:0000256" key="1">
    <source>
        <dbReference type="ARBA" id="ARBA00006484"/>
    </source>
</evidence>
<dbReference type="AlphaFoldDB" id="A0A642UGN3"/>
<dbReference type="VEuPathDB" id="FungiDB:DIURU_004623"/>
<dbReference type="GO" id="GO:0000140">
    <property type="term" value="F:acylglycerone-phosphate reductase (NADP+) activity"/>
    <property type="evidence" value="ECO:0007669"/>
    <property type="project" value="TreeGrafter"/>
</dbReference>
<dbReference type="GO" id="GO:0004806">
    <property type="term" value="F:triacylglycerol lipase activity"/>
    <property type="evidence" value="ECO:0007669"/>
    <property type="project" value="TreeGrafter"/>
</dbReference>
<dbReference type="Pfam" id="PF00106">
    <property type="entry name" value="adh_short"/>
    <property type="match status" value="1"/>
</dbReference>
<accession>A0A642UGN3</accession>
<dbReference type="Proteomes" id="UP000449547">
    <property type="component" value="Unassembled WGS sequence"/>
</dbReference>